<keyword evidence="2" id="KW-1185">Reference proteome</keyword>
<reference evidence="2" key="1">
    <citation type="journal article" date="2022" name="Mol. Ecol. Resour.">
        <title>The genomes of chicory, endive, great burdock and yacon provide insights into Asteraceae palaeo-polyploidization history and plant inulin production.</title>
        <authorList>
            <person name="Fan W."/>
            <person name="Wang S."/>
            <person name="Wang H."/>
            <person name="Wang A."/>
            <person name="Jiang F."/>
            <person name="Liu H."/>
            <person name="Zhao H."/>
            <person name="Xu D."/>
            <person name="Zhang Y."/>
        </authorList>
    </citation>
    <scope>NUCLEOTIDE SEQUENCE [LARGE SCALE GENOMIC DNA]</scope>
    <source>
        <strain evidence="2">cv. Yunnan</strain>
    </source>
</reference>
<name>A0ACB8YDQ9_9ASTR</name>
<sequence length="128" mass="14302">MASCLTKSKNLIIYNLRSKLSLSNRTSSVANPLLHPHLRHTISSPSSLPVRKRASYSIVNGFDRWFEPAFVGRRSHSTTCVSSDVSQLPIEPPSQQVLDFPGGKVKFTKKTDIHIQFYRGKGPLLPRA</sequence>
<accession>A0ACB8YDQ9</accession>
<proteinExistence type="predicted"/>
<dbReference type="Proteomes" id="UP001056120">
    <property type="component" value="Linkage Group LG28"/>
</dbReference>
<organism evidence="1 2">
    <name type="scientific">Smallanthus sonchifolius</name>
    <dbReference type="NCBI Taxonomy" id="185202"/>
    <lineage>
        <taxon>Eukaryota</taxon>
        <taxon>Viridiplantae</taxon>
        <taxon>Streptophyta</taxon>
        <taxon>Embryophyta</taxon>
        <taxon>Tracheophyta</taxon>
        <taxon>Spermatophyta</taxon>
        <taxon>Magnoliopsida</taxon>
        <taxon>eudicotyledons</taxon>
        <taxon>Gunneridae</taxon>
        <taxon>Pentapetalae</taxon>
        <taxon>asterids</taxon>
        <taxon>campanulids</taxon>
        <taxon>Asterales</taxon>
        <taxon>Asteraceae</taxon>
        <taxon>Asteroideae</taxon>
        <taxon>Heliantheae alliance</taxon>
        <taxon>Millerieae</taxon>
        <taxon>Smallanthus</taxon>
    </lineage>
</organism>
<evidence type="ECO:0000313" key="1">
    <source>
        <dbReference type="EMBL" id="KAI3683181.1"/>
    </source>
</evidence>
<protein>
    <submittedName>
        <fullName evidence="1">Uncharacterized protein</fullName>
    </submittedName>
</protein>
<comment type="caution">
    <text evidence="1">The sequence shown here is derived from an EMBL/GenBank/DDBJ whole genome shotgun (WGS) entry which is preliminary data.</text>
</comment>
<dbReference type="EMBL" id="CM042045">
    <property type="protein sequence ID" value="KAI3683181.1"/>
    <property type="molecule type" value="Genomic_DNA"/>
</dbReference>
<reference evidence="1 2" key="2">
    <citation type="journal article" date="2022" name="Mol. Ecol. Resour.">
        <title>The genomes of chicory, endive, great burdock and yacon provide insights into Asteraceae paleo-polyploidization history and plant inulin production.</title>
        <authorList>
            <person name="Fan W."/>
            <person name="Wang S."/>
            <person name="Wang H."/>
            <person name="Wang A."/>
            <person name="Jiang F."/>
            <person name="Liu H."/>
            <person name="Zhao H."/>
            <person name="Xu D."/>
            <person name="Zhang Y."/>
        </authorList>
    </citation>
    <scope>NUCLEOTIDE SEQUENCE [LARGE SCALE GENOMIC DNA]</scope>
    <source>
        <strain evidence="2">cv. Yunnan</strain>
        <tissue evidence="1">Leaves</tissue>
    </source>
</reference>
<gene>
    <name evidence="1" type="ORF">L1987_83681</name>
</gene>
<evidence type="ECO:0000313" key="2">
    <source>
        <dbReference type="Proteomes" id="UP001056120"/>
    </source>
</evidence>